<dbReference type="KEGG" id="cmv:CMUST_01970"/>
<dbReference type="EMBL" id="CP011542">
    <property type="protein sequence ID" value="AKK04739.1"/>
    <property type="molecule type" value="Genomic_DNA"/>
</dbReference>
<evidence type="ECO:0000313" key="2">
    <source>
        <dbReference type="Proteomes" id="UP000035199"/>
    </source>
</evidence>
<evidence type="ECO:0000313" key="1">
    <source>
        <dbReference type="EMBL" id="AKK04739.1"/>
    </source>
</evidence>
<organism evidence="1 2">
    <name type="scientific">Corynebacterium mustelae</name>
    <dbReference type="NCBI Taxonomy" id="571915"/>
    <lineage>
        <taxon>Bacteria</taxon>
        <taxon>Bacillati</taxon>
        <taxon>Actinomycetota</taxon>
        <taxon>Actinomycetes</taxon>
        <taxon>Mycobacteriales</taxon>
        <taxon>Corynebacteriaceae</taxon>
        <taxon>Corynebacterium</taxon>
    </lineage>
</organism>
<proteinExistence type="predicted"/>
<dbReference type="Proteomes" id="UP000035199">
    <property type="component" value="Chromosome"/>
</dbReference>
<sequence length="180" mass="20356">MEQLFSDMSVQMAYERAGADKTTYPETALHVARDIESVLQPGEFVLELADTTSPGFHSLVGITNRRILLGSGPGQLQEINVDMITGWDIIDAPDPTLVLKVFDAEISIFGLGTRGFSRLHHALSWISLYQLEPPQSWRPERTISDIFEDWLAMHRELPPDPSAEEMHNQLSGILINKKWW</sequence>
<dbReference type="PATRIC" id="fig|571915.4.peg.417"/>
<keyword evidence="2" id="KW-1185">Reference proteome</keyword>
<name>A0A0G3GUC4_9CORY</name>
<reference evidence="2" key="2">
    <citation type="submission" date="2015-05" db="EMBL/GenBank/DDBJ databases">
        <title>Complete genome sequence of Corynebacterium mustelae DSM 45274, isolated from various tissues of a male ferret with lethal sepsis.</title>
        <authorList>
            <person name="Ruckert C."/>
            <person name="Albersmeier A."/>
            <person name="Winkler A."/>
            <person name="Tauch A."/>
        </authorList>
    </citation>
    <scope>NUCLEOTIDE SEQUENCE [LARGE SCALE GENOMIC DNA]</scope>
    <source>
        <strain evidence="2">DSM 45274</strain>
    </source>
</reference>
<reference evidence="1 2" key="1">
    <citation type="journal article" date="2015" name="Genome Announc.">
        <title>Complete Genome Sequence of the Type Strain Corynebacterium mustelae DSM 45274, Isolated from Various Tissues of a Male Ferret with Lethal Sepsis.</title>
        <authorList>
            <person name="Ruckert C."/>
            <person name="Eimer J."/>
            <person name="Winkler A."/>
            <person name="Tauch A."/>
        </authorList>
    </citation>
    <scope>NUCLEOTIDE SEQUENCE [LARGE SCALE GENOMIC DNA]</scope>
    <source>
        <strain evidence="1 2">DSM 45274</strain>
    </source>
</reference>
<gene>
    <name evidence="1" type="ORF">CMUST_01970</name>
</gene>
<dbReference type="STRING" id="571915.CMUST_01970"/>
<accession>A0A0G3GUC4</accession>
<dbReference type="OrthoDB" id="4409693at2"/>
<dbReference type="AlphaFoldDB" id="A0A0G3GUC4"/>
<protein>
    <submittedName>
        <fullName evidence="1">Uncharacterized protein</fullName>
    </submittedName>
</protein>
<dbReference type="RefSeq" id="WP_144414097.1">
    <property type="nucleotide sequence ID" value="NZ_CP011542.1"/>
</dbReference>